<evidence type="ECO:0000313" key="2">
    <source>
        <dbReference type="EMBL" id="KAF4682417.1"/>
    </source>
</evidence>
<keyword evidence="2" id="KW-0489">Methyltransferase</keyword>
<keyword evidence="2" id="KW-0808">Transferase</keyword>
<dbReference type="GO" id="GO:0061504">
    <property type="term" value="P:cyclic threonylcarbamoyladenosine biosynthetic process"/>
    <property type="evidence" value="ECO:0007669"/>
    <property type="project" value="TreeGrafter"/>
</dbReference>
<proteinExistence type="predicted"/>
<dbReference type="InterPro" id="IPR000594">
    <property type="entry name" value="ThiF_NAD_FAD-bd"/>
</dbReference>
<dbReference type="AlphaFoldDB" id="A0A7J6NG34"/>
<name>A0A7J6NG34_PEROL</name>
<dbReference type="Proteomes" id="UP000574390">
    <property type="component" value="Unassembled WGS sequence"/>
</dbReference>
<gene>
    <name evidence="2" type="primary">RRP8_2</name>
    <name evidence="2" type="ORF">FOZ62_016641</name>
</gene>
<feature type="non-terminal residue" evidence="2">
    <location>
        <position position="73"/>
    </location>
</feature>
<dbReference type="GO" id="GO:0061503">
    <property type="term" value="F:tRNA threonylcarbamoyladenosine dehydratase"/>
    <property type="evidence" value="ECO:0007669"/>
    <property type="project" value="TreeGrafter"/>
</dbReference>
<dbReference type="GO" id="GO:0008168">
    <property type="term" value="F:methyltransferase activity"/>
    <property type="evidence" value="ECO:0007669"/>
    <property type="project" value="UniProtKB-KW"/>
</dbReference>
<dbReference type="GO" id="GO:0008641">
    <property type="term" value="F:ubiquitin-like modifier activating enzyme activity"/>
    <property type="evidence" value="ECO:0007669"/>
    <property type="project" value="InterPro"/>
</dbReference>
<dbReference type="EMBL" id="JABANM010037480">
    <property type="protein sequence ID" value="KAF4682417.1"/>
    <property type="molecule type" value="Genomic_DNA"/>
</dbReference>
<sequence length="73" mass="7975">MACDSSYPILLTSPLRMRVKLLLSFSVLDEQFVRNYQFFGEKGQNDIMNARVVVVGLGGVGSHTAVTLARSGI</sequence>
<dbReference type="SUPFAM" id="SSF69572">
    <property type="entry name" value="Activating enzymes of the ubiquitin-like proteins"/>
    <property type="match status" value="1"/>
</dbReference>
<dbReference type="GO" id="GO:0032259">
    <property type="term" value="P:methylation"/>
    <property type="evidence" value="ECO:0007669"/>
    <property type="project" value="UniProtKB-KW"/>
</dbReference>
<reference evidence="2 3" key="1">
    <citation type="submission" date="2020-04" db="EMBL/GenBank/DDBJ databases">
        <title>Perkinsus olseni comparative genomics.</title>
        <authorList>
            <person name="Bogema D.R."/>
        </authorList>
    </citation>
    <scope>NUCLEOTIDE SEQUENCE [LARGE SCALE GENOMIC DNA]</scope>
    <source>
        <strain evidence="2">ATCC PRA-205</strain>
    </source>
</reference>
<dbReference type="PANTHER" id="PTHR43267">
    <property type="entry name" value="TRNA THREONYLCARBAMOYLADENOSINE DEHYDRATASE"/>
    <property type="match status" value="1"/>
</dbReference>
<feature type="domain" description="THIF-type NAD/FAD binding fold" evidence="1">
    <location>
        <begin position="34"/>
        <end position="73"/>
    </location>
</feature>
<protein>
    <submittedName>
        <fullName evidence="2">25S rRNA (Adenine645-N1)-methyltransferase</fullName>
    </submittedName>
</protein>
<dbReference type="InterPro" id="IPR035985">
    <property type="entry name" value="Ubiquitin-activating_enz"/>
</dbReference>
<dbReference type="InterPro" id="IPR045886">
    <property type="entry name" value="ThiF/MoeB/HesA"/>
</dbReference>
<dbReference type="PANTHER" id="PTHR43267:SF2">
    <property type="entry name" value="TRNA THREONYLCARBAMOYLADENOSINE DEHYDRATASE 1-RELATED"/>
    <property type="match status" value="1"/>
</dbReference>
<dbReference type="Gene3D" id="3.40.50.720">
    <property type="entry name" value="NAD(P)-binding Rossmann-like Domain"/>
    <property type="match status" value="1"/>
</dbReference>
<dbReference type="Pfam" id="PF00899">
    <property type="entry name" value="ThiF"/>
    <property type="match status" value="1"/>
</dbReference>
<accession>A0A7J6NG34</accession>
<organism evidence="2 3">
    <name type="scientific">Perkinsus olseni</name>
    <name type="common">Perkinsus atlanticus</name>
    <dbReference type="NCBI Taxonomy" id="32597"/>
    <lineage>
        <taxon>Eukaryota</taxon>
        <taxon>Sar</taxon>
        <taxon>Alveolata</taxon>
        <taxon>Perkinsozoa</taxon>
        <taxon>Perkinsea</taxon>
        <taxon>Perkinsida</taxon>
        <taxon>Perkinsidae</taxon>
        <taxon>Perkinsus</taxon>
    </lineage>
</organism>
<comment type="caution">
    <text evidence="2">The sequence shown here is derived from an EMBL/GenBank/DDBJ whole genome shotgun (WGS) entry which is preliminary data.</text>
</comment>
<evidence type="ECO:0000259" key="1">
    <source>
        <dbReference type="Pfam" id="PF00899"/>
    </source>
</evidence>
<evidence type="ECO:0000313" key="3">
    <source>
        <dbReference type="Proteomes" id="UP000574390"/>
    </source>
</evidence>